<name>A0A813EPX4_POLGL</name>
<dbReference type="EMBL" id="CAJNNV010024455">
    <property type="protein sequence ID" value="CAE8609930.1"/>
    <property type="molecule type" value="Genomic_DNA"/>
</dbReference>
<evidence type="ECO:0000313" key="2">
    <source>
        <dbReference type="EMBL" id="CAE8609930.1"/>
    </source>
</evidence>
<proteinExistence type="predicted"/>
<comment type="caution">
    <text evidence="1">The sequence shown here is derived from an EMBL/GenBank/DDBJ whole genome shotgun (WGS) entry which is preliminary data.</text>
</comment>
<dbReference type="Proteomes" id="UP000654075">
    <property type="component" value="Unassembled WGS sequence"/>
</dbReference>
<evidence type="ECO:0000313" key="1">
    <source>
        <dbReference type="EMBL" id="CAE8602377.1"/>
    </source>
</evidence>
<accession>A0A813EPX4</accession>
<sequence length="148" mass="16234">MCVANIFAMSGKVSKSKGLLLQHKALVLYLWSSEFFQTPDARWRHRMSGIIRRLKSDRTNFKIKTKSVLTMKVALVVFGALPETAALTFSVKCLITIFLVRVSGNARSCFASILCGEGLVDIKCGEAGFRLAIVLGGPDLLSHSRSRG</sequence>
<reference evidence="1" key="1">
    <citation type="submission" date="2021-02" db="EMBL/GenBank/DDBJ databases">
        <authorList>
            <person name="Dougan E. K."/>
            <person name="Rhodes N."/>
            <person name="Thang M."/>
            <person name="Chan C."/>
        </authorList>
    </citation>
    <scope>NUCLEOTIDE SEQUENCE</scope>
</reference>
<gene>
    <name evidence="1" type="ORF">PGLA1383_LOCUS20620</name>
    <name evidence="2" type="ORF">PGLA1383_LOCUS27757</name>
</gene>
<evidence type="ECO:0000313" key="3">
    <source>
        <dbReference type="Proteomes" id="UP000654075"/>
    </source>
</evidence>
<protein>
    <submittedName>
        <fullName evidence="1">Uncharacterized protein</fullName>
    </submittedName>
</protein>
<dbReference type="AlphaFoldDB" id="A0A813EPX4"/>
<organism evidence="1 3">
    <name type="scientific">Polarella glacialis</name>
    <name type="common">Dinoflagellate</name>
    <dbReference type="NCBI Taxonomy" id="89957"/>
    <lineage>
        <taxon>Eukaryota</taxon>
        <taxon>Sar</taxon>
        <taxon>Alveolata</taxon>
        <taxon>Dinophyceae</taxon>
        <taxon>Suessiales</taxon>
        <taxon>Suessiaceae</taxon>
        <taxon>Polarella</taxon>
    </lineage>
</organism>
<keyword evidence="3" id="KW-1185">Reference proteome</keyword>
<dbReference type="EMBL" id="CAJNNV010014234">
    <property type="protein sequence ID" value="CAE8602377.1"/>
    <property type="molecule type" value="Genomic_DNA"/>
</dbReference>